<dbReference type="PATRIC" id="fig|1598.90.peg.723"/>
<keyword evidence="2" id="KW-1277">Toxin-antitoxin system</keyword>
<comment type="caution">
    <text evidence="3">The sequence shown here is derived from an EMBL/GenBank/DDBJ whole genome shotgun (WGS) entry which is preliminary data.</text>
</comment>
<sequence>MESYKGLKQGQIVKISLDPTEGHEQQGYRPALIVSNNDFNQLCGGMVKIMPITSNEKYFPLHIKLPKLDNIHGVVELEHERSLDLSFRSFKLVDEVPEDFLADLLKKNSATY</sequence>
<dbReference type="GO" id="GO:0006402">
    <property type="term" value="P:mRNA catabolic process"/>
    <property type="evidence" value="ECO:0007669"/>
    <property type="project" value="TreeGrafter"/>
</dbReference>
<accession>A0A073JM44</accession>
<dbReference type="InterPro" id="IPR003477">
    <property type="entry name" value="PemK-like"/>
</dbReference>
<dbReference type="GO" id="GO:0016075">
    <property type="term" value="P:rRNA catabolic process"/>
    <property type="evidence" value="ECO:0007669"/>
    <property type="project" value="TreeGrafter"/>
</dbReference>
<dbReference type="EMBL" id="JOSX01000013">
    <property type="protein sequence ID" value="KEK15433.1"/>
    <property type="molecule type" value="Genomic_DNA"/>
</dbReference>
<dbReference type="GO" id="GO:0004521">
    <property type="term" value="F:RNA endonuclease activity"/>
    <property type="evidence" value="ECO:0007669"/>
    <property type="project" value="TreeGrafter"/>
</dbReference>
<dbReference type="PANTHER" id="PTHR33988">
    <property type="entry name" value="ENDORIBONUCLEASE MAZF-RELATED"/>
    <property type="match status" value="1"/>
</dbReference>
<organism evidence="3 5">
    <name type="scientific">Limosilactobacillus reuteri</name>
    <name type="common">Lactobacillus reuteri</name>
    <dbReference type="NCBI Taxonomy" id="1598"/>
    <lineage>
        <taxon>Bacteria</taxon>
        <taxon>Bacillati</taxon>
        <taxon>Bacillota</taxon>
        <taxon>Bacilli</taxon>
        <taxon>Lactobacillales</taxon>
        <taxon>Lactobacillaceae</taxon>
        <taxon>Limosilactobacillus</taxon>
    </lineage>
</organism>
<dbReference type="Gene3D" id="2.30.30.110">
    <property type="match status" value="1"/>
</dbReference>
<evidence type="ECO:0000256" key="1">
    <source>
        <dbReference type="ARBA" id="ARBA00007521"/>
    </source>
</evidence>
<dbReference type="PANTHER" id="PTHR33988:SF3">
    <property type="entry name" value="ENDORIBONUCLEASE TOXIN CHPB-RELATED"/>
    <property type="match status" value="1"/>
</dbReference>
<dbReference type="AlphaFoldDB" id="A0A073JM44"/>
<evidence type="ECO:0000256" key="2">
    <source>
        <dbReference type="ARBA" id="ARBA00022649"/>
    </source>
</evidence>
<dbReference type="Proteomes" id="UP000027731">
    <property type="component" value="Unassembled WGS sequence"/>
</dbReference>
<dbReference type="Proteomes" id="UP000460207">
    <property type="component" value="Unassembled WGS sequence"/>
</dbReference>
<dbReference type="RefSeq" id="WP_035168686.1">
    <property type="nucleotide sequence ID" value="NZ_WJND01000012.1"/>
</dbReference>
<reference evidence="3 5" key="1">
    <citation type="submission" date="2014-06" db="EMBL/GenBank/DDBJ databases">
        <title>Genetic determinant of reutericyclin biosynthesis of Lactobacillus reuteri.</title>
        <authorList>
            <person name="Lin X."/>
            <person name="Duar R."/>
            <person name="Walter J."/>
            <person name="Gaenzle M."/>
        </authorList>
    </citation>
    <scope>NUCLEOTIDE SEQUENCE [LARGE SCALE GENOMIC DNA]</scope>
    <source>
        <strain evidence="3 5">LTH2584</strain>
    </source>
</reference>
<evidence type="ECO:0000313" key="3">
    <source>
        <dbReference type="EMBL" id="KEK15433.1"/>
    </source>
</evidence>
<gene>
    <name evidence="4" type="ORF">GIX76_08140</name>
    <name evidence="3" type="ORF">LR3_06465</name>
</gene>
<comment type="similarity">
    <text evidence="1">Belongs to the PemK/MazF family.</text>
</comment>
<dbReference type="InterPro" id="IPR011067">
    <property type="entry name" value="Plasmid_toxin/cell-grow_inhib"/>
</dbReference>
<dbReference type="Pfam" id="PF02452">
    <property type="entry name" value="PemK_toxin"/>
    <property type="match status" value="1"/>
</dbReference>
<name>A0A073JM44_LIMRT</name>
<dbReference type="GO" id="GO:0003677">
    <property type="term" value="F:DNA binding"/>
    <property type="evidence" value="ECO:0007669"/>
    <property type="project" value="InterPro"/>
</dbReference>
<reference evidence="4 6" key="2">
    <citation type="submission" date="2019-11" db="EMBL/GenBank/DDBJ databases">
        <title>Draft genome sequence of 12 host-associated Lactobacillus reuteri rodent strains.</title>
        <authorList>
            <person name="Zhang S."/>
            <person name="Ozcam M."/>
            <person name="Van Pijkeren J.P."/>
        </authorList>
    </citation>
    <scope>NUCLEOTIDE SEQUENCE [LARGE SCALE GENOMIC DNA]</scope>
    <source>
        <strain evidence="4 6">N4I</strain>
    </source>
</reference>
<dbReference type="SUPFAM" id="SSF50118">
    <property type="entry name" value="Cell growth inhibitor/plasmid maintenance toxic component"/>
    <property type="match status" value="1"/>
</dbReference>
<evidence type="ECO:0000313" key="5">
    <source>
        <dbReference type="Proteomes" id="UP000027731"/>
    </source>
</evidence>
<evidence type="ECO:0000313" key="4">
    <source>
        <dbReference type="EMBL" id="MRG89951.1"/>
    </source>
</evidence>
<protein>
    <submittedName>
        <fullName evidence="3">Potassium ABC transporter ATPase</fullName>
    </submittedName>
    <submittedName>
        <fullName evidence="4">Type II toxin-antitoxin system PemK/MazF family toxin</fullName>
    </submittedName>
</protein>
<dbReference type="EMBL" id="WJND01000012">
    <property type="protein sequence ID" value="MRG89951.1"/>
    <property type="molecule type" value="Genomic_DNA"/>
</dbReference>
<evidence type="ECO:0000313" key="6">
    <source>
        <dbReference type="Proteomes" id="UP000460207"/>
    </source>
</evidence>
<proteinExistence type="inferred from homology"/>